<proteinExistence type="predicted"/>
<reference evidence="1" key="1">
    <citation type="submission" date="2022-12" db="EMBL/GenBank/DDBJ databases">
        <title>Genome Sequence of Lasiodiplodia mahajangana.</title>
        <authorList>
            <person name="Buettner E."/>
        </authorList>
    </citation>
    <scope>NUCLEOTIDE SEQUENCE</scope>
    <source>
        <strain evidence="1">VT137</strain>
    </source>
</reference>
<dbReference type="EMBL" id="JAPUUL010002110">
    <property type="protein sequence ID" value="KAJ8125932.1"/>
    <property type="molecule type" value="Genomic_DNA"/>
</dbReference>
<sequence length="264" mass="29657">MTGTPEEEQQIERSPSYDSLFGGDFDQNIDLEESATTSTTQPEPHNAVASTASPAEPERPLIDTSLGPPEWLRNNDRPERGLAWVKDGLSFRPGWTVEPTIESIIATLKATIGADKEYKVQFLHQGVMSKLYDVSFDNQAFVMRVSLPICPRTKTEAEVATLDWVRQHTHFHVPRVRAYDSSRYNPIGFEWILMTKLEGIPLSKCWRSVTEGAKERLVKQIAAFTASTFNQQFHDGIGSIFNHATSDSDNRAHVLSQPVSMAFF</sequence>
<dbReference type="Proteomes" id="UP001153332">
    <property type="component" value="Unassembled WGS sequence"/>
</dbReference>
<name>A0ACC2JEH6_9PEZI</name>
<organism evidence="1 2">
    <name type="scientific">Lasiodiplodia mahajangana</name>
    <dbReference type="NCBI Taxonomy" id="1108764"/>
    <lineage>
        <taxon>Eukaryota</taxon>
        <taxon>Fungi</taxon>
        <taxon>Dikarya</taxon>
        <taxon>Ascomycota</taxon>
        <taxon>Pezizomycotina</taxon>
        <taxon>Dothideomycetes</taxon>
        <taxon>Dothideomycetes incertae sedis</taxon>
        <taxon>Botryosphaeriales</taxon>
        <taxon>Botryosphaeriaceae</taxon>
        <taxon>Lasiodiplodia</taxon>
    </lineage>
</organism>
<keyword evidence="2" id="KW-1185">Reference proteome</keyword>
<gene>
    <name evidence="1" type="ORF">O1611_g7704</name>
</gene>
<protein>
    <submittedName>
        <fullName evidence="1">Uncharacterized protein</fullName>
    </submittedName>
</protein>
<evidence type="ECO:0000313" key="1">
    <source>
        <dbReference type="EMBL" id="KAJ8125932.1"/>
    </source>
</evidence>
<evidence type="ECO:0000313" key="2">
    <source>
        <dbReference type="Proteomes" id="UP001153332"/>
    </source>
</evidence>
<comment type="caution">
    <text evidence="1">The sequence shown here is derived from an EMBL/GenBank/DDBJ whole genome shotgun (WGS) entry which is preliminary data.</text>
</comment>
<accession>A0ACC2JEH6</accession>